<accession>A0A8R1Z267</accession>
<dbReference type="Proteomes" id="UP000005239">
    <property type="component" value="Unassembled WGS sequence"/>
</dbReference>
<reference evidence="1" key="2">
    <citation type="submission" date="2022-06" db="UniProtKB">
        <authorList>
            <consortium name="EnsemblMetazoa"/>
        </authorList>
    </citation>
    <scope>IDENTIFICATION</scope>
    <source>
        <strain evidence="1">PS312</strain>
    </source>
</reference>
<evidence type="ECO:0000313" key="2">
    <source>
        <dbReference type="Proteomes" id="UP000005239"/>
    </source>
</evidence>
<sequence length="140" mass="16045">MRRMNATEYPAINATAYLEALNGMNWMAPKEFYRIACMHTYCRGLDRQCCAANCRAYSYIFAAKKDHVYPDLEACKDHCMSNCKPGETDDVCGKLCSISFSFKEDRAEYETHVTNFNEGDKNTVVHVQCGDSFQKSKYIQ</sequence>
<reference evidence="2" key="1">
    <citation type="journal article" date="2008" name="Nat. Genet.">
        <title>The Pristionchus pacificus genome provides a unique perspective on nematode lifestyle and parasitism.</title>
        <authorList>
            <person name="Dieterich C."/>
            <person name="Clifton S.W."/>
            <person name="Schuster L.N."/>
            <person name="Chinwalla A."/>
            <person name="Delehaunty K."/>
            <person name="Dinkelacker I."/>
            <person name="Fulton L."/>
            <person name="Fulton R."/>
            <person name="Godfrey J."/>
            <person name="Minx P."/>
            <person name="Mitreva M."/>
            <person name="Roeseler W."/>
            <person name="Tian H."/>
            <person name="Witte H."/>
            <person name="Yang S.P."/>
            <person name="Wilson R.K."/>
            <person name="Sommer R.J."/>
        </authorList>
    </citation>
    <scope>NUCLEOTIDE SEQUENCE [LARGE SCALE GENOMIC DNA]</scope>
    <source>
        <strain evidence="2">PS312</strain>
    </source>
</reference>
<gene>
    <name evidence="1" type="primary">WBGene00282562</name>
</gene>
<dbReference type="EnsemblMetazoa" id="PPA44193.1">
    <property type="protein sequence ID" value="PPA44193.1"/>
    <property type="gene ID" value="WBGene00282562"/>
</dbReference>
<evidence type="ECO:0000313" key="1">
    <source>
        <dbReference type="EnsemblMetazoa" id="PPA44193.1"/>
    </source>
</evidence>
<accession>A0A2A6CWZ9</accession>
<keyword evidence="2" id="KW-1185">Reference proteome</keyword>
<name>A0A2A6CWZ9_PRIPA</name>
<dbReference type="AlphaFoldDB" id="A0A2A6CWZ9"/>
<protein>
    <submittedName>
        <fullName evidence="1">Uncharacterized protein</fullName>
    </submittedName>
</protein>
<organism evidence="1 2">
    <name type="scientific">Pristionchus pacificus</name>
    <name type="common">Parasitic nematode worm</name>
    <dbReference type="NCBI Taxonomy" id="54126"/>
    <lineage>
        <taxon>Eukaryota</taxon>
        <taxon>Metazoa</taxon>
        <taxon>Ecdysozoa</taxon>
        <taxon>Nematoda</taxon>
        <taxon>Chromadorea</taxon>
        <taxon>Rhabditida</taxon>
        <taxon>Rhabditina</taxon>
        <taxon>Diplogasteromorpha</taxon>
        <taxon>Diplogasteroidea</taxon>
        <taxon>Neodiplogasteridae</taxon>
        <taxon>Pristionchus</taxon>
    </lineage>
</organism>
<proteinExistence type="predicted"/>